<dbReference type="EMBL" id="CP036339">
    <property type="protein sequence ID" value="QDT74218.1"/>
    <property type="molecule type" value="Genomic_DNA"/>
</dbReference>
<dbReference type="AlphaFoldDB" id="A0A517U0R2"/>
<protein>
    <recommendedName>
        <fullName evidence="1">TfoX N-terminal domain-containing protein</fullName>
    </recommendedName>
</protein>
<organism evidence="2 3">
    <name type="scientific">Lacipirellula limnantheis</name>
    <dbReference type="NCBI Taxonomy" id="2528024"/>
    <lineage>
        <taxon>Bacteria</taxon>
        <taxon>Pseudomonadati</taxon>
        <taxon>Planctomycetota</taxon>
        <taxon>Planctomycetia</taxon>
        <taxon>Pirellulales</taxon>
        <taxon>Lacipirellulaceae</taxon>
        <taxon>Lacipirellula</taxon>
    </lineage>
</organism>
<reference evidence="2 3" key="1">
    <citation type="submission" date="2019-02" db="EMBL/GenBank/DDBJ databases">
        <title>Deep-cultivation of Planctomycetes and their phenomic and genomic characterization uncovers novel biology.</title>
        <authorList>
            <person name="Wiegand S."/>
            <person name="Jogler M."/>
            <person name="Boedeker C."/>
            <person name="Pinto D."/>
            <person name="Vollmers J."/>
            <person name="Rivas-Marin E."/>
            <person name="Kohn T."/>
            <person name="Peeters S.H."/>
            <person name="Heuer A."/>
            <person name="Rast P."/>
            <person name="Oberbeckmann S."/>
            <person name="Bunk B."/>
            <person name="Jeske O."/>
            <person name="Meyerdierks A."/>
            <person name="Storesund J.E."/>
            <person name="Kallscheuer N."/>
            <person name="Luecker S."/>
            <person name="Lage O.M."/>
            <person name="Pohl T."/>
            <person name="Merkel B.J."/>
            <person name="Hornburger P."/>
            <person name="Mueller R.-W."/>
            <person name="Bruemmer F."/>
            <person name="Labrenz M."/>
            <person name="Spormann A.M."/>
            <person name="Op den Camp H."/>
            <person name="Overmann J."/>
            <person name="Amann R."/>
            <person name="Jetten M.S.M."/>
            <person name="Mascher T."/>
            <person name="Medema M.H."/>
            <person name="Devos D.P."/>
            <person name="Kaster A.-K."/>
            <person name="Ovreas L."/>
            <person name="Rohde M."/>
            <person name="Galperin M.Y."/>
            <person name="Jogler C."/>
        </authorList>
    </citation>
    <scope>NUCLEOTIDE SEQUENCE [LARGE SCALE GENOMIC DNA]</scope>
    <source>
        <strain evidence="2 3">I41</strain>
    </source>
</reference>
<evidence type="ECO:0000313" key="3">
    <source>
        <dbReference type="Proteomes" id="UP000317909"/>
    </source>
</evidence>
<evidence type="ECO:0000313" key="2">
    <source>
        <dbReference type="EMBL" id="QDT74218.1"/>
    </source>
</evidence>
<dbReference type="RefSeq" id="WP_145433991.1">
    <property type="nucleotide sequence ID" value="NZ_CP036339.1"/>
</dbReference>
<evidence type="ECO:0000259" key="1">
    <source>
        <dbReference type="Pfam" id="PF04993"/>
    </source>
</evidence>
<keyword evidence="3" id="KW-1185">Reference proteome</keyword>
<name>A0A517U0R2_9BACT</name>
<dbReference type="Gene3D" id="3.30.1460.30">
    <property type="entry name" value="YgaC/TfoX-N like chaperone"/>
    <property type="match status" value="1"/>
</dbReference>
<dbReference type="OrthoDB" id="214902at2"/>
<sequence length="109" mass="12208">MPYDEQLARRVRPLMALRRGFSEKKMFGGVAYFLDGNLCVGVSKDSLIVRVGLDAYEAALREPHVTTFGPVKRVMRGWVLVCPGGLEQLGSIRSWVERGVEFVETLPPK</sequence>
<dbReference type="Pfam" id="PF04993">
    <property type="entry name" value="TfoX_N"/>
    <property type="match status" value="1"/>
</dbReference>
<gene>
    <name evidence="2" type="ORF">I41_34130</name>
</gene>
<dbReference type="KEGG" id="llh:I41_34130"/>
<dbReference type="InterPro" id="IPR007076">
    <property type="entry name" value="TfoX_N"/>
</dbReference>
<dbReference type="Proteomes" id="UP000317909">
    <property type="component" value="Chromosome"/>
</dbReference>
<proteinExistence type="predicted"/>
<feature type="domain" description="TfoX N-terminal" evidence="1">
    <location>
        <begin position="20"/>
        <end position="102"/>
    </location>
</feature>
<accession>A0A517U0R2</accession>
<dbReference type="SUPFAM" id="SSF159894">
    <property type="entry name" value="YgaC/TfoX-N like"/>
    <property type="match status" value="1"/>
</dbReference>